<dbReference type="Pfam" id="PF00646">
    <property type="entry name" value="F-box"/>
    <property type="match status" value="1"/>
</dbReference>
<protein>
    <recommendedName>
        <fullName evidence="1">F-box domain-containing protein</fullName>
    </recommendedName>
</protein>
<dbReference type="Gene3D" id="3.80.10.10">
    <property type="entry name" value="Ribonuclease Inhibitor"/>
    <property type="match status" value="1"/>
</dbReference>
<dbReference type="InterPro" id="IPR001810">
    <property type="entry name" value="F-box_dom"/>
</dbReference>
<evidence type="ECO:0000313" key="2">
    <source>
        <dbReference type="EMBL" id="ORX52720.1"/>
    </source>
</evidence>
<dbReference type="Proteomes" id="UP000242146">
    <property type="component" value="Unassembled WGS sequence"/>
</dbReference>
<dbReference type="PROSITE" id="PS50181">
    <property type="entry name" value="FBOX"/>
    <property type="match status" value="1"/>
</dbReference>
<evidence type="ECO:0000313" key="3">
    <source>
        <dbReference type="Proteomes" id="UP000242146"/>
    </source>
</evidence>
<organism evidence="2 3">
    <name type="scientific">Hesseltinella vesiculosa</name>
    <dbReference type="NCBI Taxonomy" id="101127"/>
    <lineage>
        <taxon>Eukaryota</taxon>
        <taxon>Fungi</taxon>
        <taxon>Fungi incertae sedis</taxon>
        <taxon>Mucoromycota</taxon>
        <taxon>Mucoromycotina</taxon>
        <taxon>Mucoromycetes</taxon>
        <taxon>Mucorales</taxon>
        <taxon>Cunninghamellaceae</taxon>
        <taxon>Hesseltinella</taxon>
    </lineage>
</organism>
<evidence type="ECO:0000259" key="1">
    <source>
        <dbReference type="PROSITE" id="PS50181"/>
    </source>
</evidence>
<dbReference type="SUPFAM" id="SSF81383">
    <property type="entry name" value="F-box domain"/>
    <property type="match status" value="1"/>
</dbReference>
<dbReference type="AlphaFoldDB" id="A0A1X2GFN6"/>
<comment type="caution">
    <text evidence="2">The sequence shown here is derived from an EMBL/GenBank/DDBJ whole genome shotgun (WGS) entry which is preliminary data.</text>
</comment>
<dbReference type="EMBL" id="MCGT01000017">
    <property type="protein sequence ID" value="ORX52720.1"/>
    <property type="molecule type" value="Genomic_DNA"/>
</dbReference>
<dbReference type="SUPFAM" id="SSF52047">
    <property type="entry name" value="RNI-like"/>
    <property type="match status" value="1"/>
</dbReference>
<name>A0A1X2GFN6_9FUNG</name>
<sequence>MSLPLELIDVILSHIPPRYLLITATVSRDWSRLSLLALYHAIYIHSDYQRISFFRALDNLPLVYCRAIQAIYLNIARQRVSAQSLNDGELRIVASKCPRLDTIAFVKTNESHRSSSFATVWLPPGYWSYFEYSNDIPLSMPSWPSLKRFSMVVYTENSPVGVHGSDRLTMITLTNEQFLSLQRPDVESITPPICFSALECLNLDGNYFTYESRPVPLSPSHMLWLHQHCPSLRHLSIKNMTFDNLGDTSSISFPSHSSVESLTLIDVSVSMRGWGWYHIFGLLCPAIQSLSLDLDMDDKFQYQQERTQVAIVAWITGCDSLASLVLGRLGAYAVSQGVTEDLTKLAQQGEWRCQLKSLDFKSVYKSQTYPADVVVRCSPLISSLETLGIDLSYTGRSSTSPSYSGTCHCAIHPNHPLHSSPAPAFPNLTCLHLRNSATCKYKVLLNDLLIACPRTKTLVLHCVSLQCHPCEDHFSSKSLPTHPLANLTLDGCNVDGAHHLFQTIENQFPRLASLTIAYVNLRGSQPVQPRLNLGHLGLKKLWLIQIKTEGVLCYTLRLYELRGPRMTLYDAYVDGNHDIDRPPKTTRIEVPSPEATSKKPTFTNTLHVVCKYVEDVLFGNTLAYLL</sequence>
<reference evidence="2 3" key="1">
    <citation type="submission" date="2016-07" db="EMBL/GenBank/DDBJ databases">
        <title>Pervasive Adenine N6-methylation of Active Genes in Fungi.</title>
        <authorList>
            <consortium name="DOE Joint Genome Institute"/>
            <person name="Mondo S.J."/>
            <person name="Dannebaum R.O."/>
            <person name="Kuo R.C."/>
            <person name="Labutti K."/>
            <person name="Haridas S."/>
            <person name="Kuo A."/>
            <person name="Salamov A."/>
            <person name="Ahrendt S.R."/>
            <person name="Lipzen A."/>
            <person name="Sullivan W."/>
            <person name="Andreopoulos W.B."/>
            <person name="Clum A."/>
            <person name="Lindquist E."/>
            <person name="Daum C."/>
            <person name="Ramamoorthy G.K."/>
            <person name="Gryganskyi A."/>
            <person name="Culley D."/>
            <person name="Magnuson J.K."/>
            <person name="James T.Y."/>
            <person name="O'Malley M.A."/>
            <person name="Stajich J.E."/>
            <person name="Spatafora J.W."/>
            <person name="Visel A."/>
            <person name="Grigoriev I.V."/>
        </authorList>
    </citation>
    <scope>NUCLEOTIDE SEQUENCE [LARGE SCALE GENOMIC DNA]</scope>
    <source>
        <strain evidence="2 3">NRRL 3301</strain>
    </source>
</reference>
<keyword evidence="3" id="KW-1185">Reference proteome</keyword>
<gene>
    <name evidence="2" type="ORF">DM01DRAFT_1336501</name>
</gene>
<dbReference type="InterPro" id="IPR032675">
    <property type="entry name" value="LRR_dom_sf"/>
</dbReference>
<accession>A0A1X2GFN6</accession>
<feature type="domain" description="F-box" evidence="1">
    <location>
        <begin position="1"/>
        <end position="51"/>
    </location>
</feature>
<proteinExistence type="predicted"/>
<dbReference type="CDD" id="cd09917">
    <property type="entry name" value="F-box_SF"/>
    <property type="match status" value="1"/>
</dbReference>
<dbReference type="InterPro" id="IPR036047">
    <property type="entry name" value="F-box-like_dom_sf"/>
</dbReference>
<dbReference type="SMART" id="SM00256">
    <property type="entry name" value="FBOX"/>
    <property type="match status" value="1"/>
</dbReference>